<evidence type="ECO:0000313" key="2">
    <source>
        <dbReference type="EMBL" id="ACO32334.1"/>
    </source>
</evidence>
<keyword evidence="3" id="KW-1185">Reference proteome</keyword>
<dbReference type="EMBL" id="CP001472">
    <property type="protein sequence ID" value="ACO32334.1"/>
    <property type="molecule type" value="Genomic_DNA"/>
</dbReference>
<organism evidence="2 3">
    <name type="scientific">Acidobacterium capsulatum (strain ATCC 51196 / DSM 11244 / BCRC 80197 / JCM 7670 / NBRC 15755 / NCIMB 13165 / 161)</name>
    <dbReference type="NCBI Taxonomy" id="240015"/>
    <lineage>
        <taxon>Bacteria</taxon>
        <taxon>Pseudomonadati</taxon>
        <taxon>Acidobacteriota</taxon>
        <taxon>Terriglobia</taxon>
        <taxon>Terriglobales</taxon>
        <taxon>Acidobacteriaceae</taxon>
        <taxon>Acidobacterium</taxon>
    </lineage>
</organism>
<dbReference type="HOGENOM" id="CLU_063440_3_3_0"/>
<dbReference type="KEGG" id="aca:ACP_1529"/>
<dbReference type="SUPFAM" id="SSF46785">
    <property type="entry name" value="Winged helix' DNA-binding domain"/>
    <property type="match status" value="1"/>
</dbReference>
<evidence type="ECO:0000313" key="3">
    <source>
        <dbReference type="Proteomes" id="UP000002207"/>
    </source>
</evidence>
<proteinExistence type="predicted"/>
<dbReference type="Pfam" id="PF03551">
    <property type="entry name" value="PadR"/>
    <property type="match status" value="1"/>
</dbReference>
<dbReference type="STRING" id="240015.ACP_1529"/>
<dbReference type="InterPro" id="IPR005149">
    <property type="entry name" value="Tscrpt_reg_PadR_N"/>
</dbReference>
<protein>
    <submittedName>
        <fullName evidence="2">Transcriptional regulator, PadR family, putative</fullName>
    </submittedName>
</protein>
<dbReference type="NCBIfam" id="TIGR03433">
    <property type="entry name" value="padR_acidobact"/>
    <property type="match status" value="1"/>
</dbReference>
<dbReference type="PANTHER" id="PTHR33169">
    <property type="entry name" value="PADR-FAMILY TRANSCRIPTIONAL REGULATOR"/>
    <property type="match status" value="1"/>
</dbReference>
<name>C1F6M4_ACIC5</name>
<dbReference type="InterPro" id="IPR052509">
    <property type="entry name" value="Metal_resp_DNA-bind_regulator"/>
</dbReference>
<dbReference type="PANTHER" id="PTHR33169:SF14">
    <property type="entry name" value="TRANSCRIPTIONAL REGULATOR RV3488"/>
    <property type="match status" value="1"/>
</dbReference>
<accession>C1F6M4</accession>
<dbReference type="InParanoid" id="C1F6M4"/>
<evidence type="ECO:0000259" key="1">
    <source>
        <dbReference type="Pfam" id="PF03551"/>
    </source>
</evidence>
<feature type="domain" description="Transcription regulator PadR N-terminal" evidence="1">
    <location>
        <begin position="20"/>
        <end position="93"/>
    </location>
</feature>
<dbReference type="InterPro" id="IPR036390">
    <property type="entry name" value="WH_DNA-bd_sf"/>
</dbReference>
<dbReference type="eggNOG" id="COG1695">
    <property type="taxonomic scope" value="Bacteria"/>
</dbReference>
<dbReference type="AlphaFoldDB" id="C1F6M4"/>
<dbReference type="Proteomes" id="UP000002207">
    <property type="component" value="Chromosome"/>
</dbReference>
<gene>
    <name evidence="2" type="ordered locus">ACP_1529</name>
</gene>
<sequence>MGMNDRGESLSPAGALPLLILRVLQSESLHGYAIAQRIHLLSREVLAVEEGLLYPTLQKMLRKGWVEAEWGISETNRKVRFYRLTRPGRAHLDQELASYGRITKAIQEVLRTA</sequence>
<reference evidence="2 3" key="1">
    <citation type="journal article" date="2009" name="Appl. Environ. Microbiol.">
        <title>Three genomes from the phylum Acidobacteria provide insight into the lifestyles of these microorganisms in soils.</title>
        <authorList>
            <person name="Ward N.L."/>
            <person name="Challacombe J.F."/>
            <person name="Janssen P.H."/>
            <person name="Henrissat B."/>
            <person name="Coutinho P.M."/>
            <person name="Wu M."/>
            <person name="Xie G."/>
            <person name="Haft D.H."/>
            <person name="Sait M."/>
            <person name="Badger J."/>
            <person name="Barabote R.D."/>
            <person name="Bradley B."/>
            <person name="Brettin T.S."/>
            <person name="Brinkac L.M."/>
            <person name="Bruce D."/>
            <person name="Creasy T."/>
            <person name="Daugherty S.C."/>
            <person name="Davidsen T.M."/>
            <person name="DeBoy R.T."/>
            <person name="Detter J.C."/>
            <person name="Dodson R.J."/>
            <person name="Durkin A.S."/>
            <person name="Ganapathy A."/>
            <person name="Gwinn-Giglio M."/>
            <person name="Han C.S."/>
            <person name="Khouri H."/>
            <person name="Kiss H."/>
            <person name="Kothari S.P."/>
            <person name="Madupu R."/>
            <person name="Nelson K.E."/>
            <person name="Nelson W.C."/>
            <person name="Paulsen I."/>
            <person name="Penn K."/>
            <person name="Ren Q."/>
            <person name="Rosovitz M.J."/>
            <person name="Selengut J.D."/>
            <person name="Shrivastava S."/>
            <person name="Sullivan S.A."/>
            <person name="Tapia R."/>
            <person name="Thompson L.S."/>
            <person name="Watkins K.L."/>
            <person name="Yang Q."/>
            <person name="Yu C."/>
            <person name="Zafar N."/>
            <person name="Zhou L."/>
            <person name="Kuske C.R."/>
        </authorList>
    </citation>
    <scope>NUCLEOTIDE SEQUENCE [LARGE SCALE GENOMIC DNA]</scope>
    <source>
        <strain evidence="3">ATCC 51196 / DSM 11244 / BCRC 80197 / JCM 7670 / NBRC 15755 / NCIMB 13165 / 161</strain>
    </source>
</reference>
<dbReference type="InterPro" id="IPR017799">
    <property type="entry name" value="Tscrpt_reg_PadR_acidobac-type"/>
</dbReference>
<dbReference type="Gene3D" id="1.10.10.10">
    <property type="entry name" value="Winged helix-like DNA-binding domain superfamily/Winged helix DNA-binding domain"/>
    <property type="match status" value="1"/>
</dbReference>
<dbReference type="InterPro" id="IPR036388">
    <property type="entry name" value="WH-like_DNA-bd_sf"/>
</dbReference>